<feature type="compositionally biased region" description="Basic residues" evidence="1">
    <location>
        <begin position="76"/>
        <end position="92"/>
    </location>
</feature>
<feature type="region of interest" description="Disordered" evidence="1">
    <location>
        <begin position="1"/>
        <end position="52"/>
    </location>
</feature>
<feature type="compositionally biased region" description="Polar residues" evidence="1">
    <location>
        <begin position="230"/>
        <end position="242"/>
    </location>
</feature>
<dbReference type="Gene3D" id="3.10.110.10">
    <property type="entry name" value="Ubiquitin Conjugating Enzyme"/>
    <property type="match status" value="1"/>
</dbReference>
<feature type="region of interest" description="Disordered" evidence="1">
    <location>
        <begin position="156"/>
        <end position="180"/>
    </location>
</feature>
<dbReference type="InterPro" id="IPR016135">
    <property type="entry name" value="UBQ-conjugating_enzyme/RWD"/>
</dbReference>
<protein>
    <submittedName>
        <fullName evidence="3">Oidioi.mRNA.OKI2018_I69.chrUn_2.g17222.t1.c ds</fullName>
    </submittedName>
</protein>
<evidence type="ECO:0000259" key="2">
    <source>
        <dbReference type="PROSITE" id="PS50127"/>
    </source>
</evidence>
<feature type="region of interest" description="Disordered" evidence="1">
    <location>
        <begin position="370"/>
        <end position="451"/>
    </location>
</feature>
<dbReference type="PANTHER" id="PTHR24067">
    <property type="entry name" value="UBIQUITIN-CONJUGATING ENZYME E2"/>
    <property type="match status" value="1"/>
</dbReference>
<keyword evidence="4" id="KW-1185">Reference proteome</keyword>
<dbReference type="SMART" id="SM00212">
    <property type="entry name" value="UBCc"/>
    <property type="match status" value="1"/>
</dbReference>
<proteinExistence type="predicted"/>
<gene>
    <name evidence="3" type="ORF">OKIOD_LOCUS17225</name>
</gene>
<reference evidence="3 4" key="1">
    <citation type="submission" date="2021-04" db="EMBL/GenBank/DDBJ databases">
        <authorList>
            <person name="Bliznina A."/>
        </authorList>
    </citation>
    <scope>NUCLEOTIDE SEQUENCE [LARGE SCALE GENOMIC DNA]</scope>
</reference>
<dbReference type="InterPro" id="IPR050113">
    <property type="entry name" value="Ub_conjugating_enzyme"/>
</dbReference>
<dbReference type="SUPFAM" id="SSF54495">
    <property type="entry name" value="UBC-like"/>
    <property type="match status" value="1"/>
</dbReference>
<dbReference type="Pfam" id="PF00179">
    <property type="entry name" value="UQ_con"/>
    <property type="match status" value="1"/>
</dbReference>
<dbReference type="CDD" id="cd23799">
    <property type="entry name" value="UBCc_UBE2J"/>
    <property type="match status" value="1"/>
</dbReference>
<dbReference type="PROSITE" id="PS50127">
    <property type="entry name" value="UBC_2"/>
    <property type="match status" value="1"/>
</dbReference>
<feature type="compositionally biased region" description="Basic and acidic residues" evidence="1">
    <location>
        <begin position="370"/>
        <end position="381"/>
    </location>
</feature>
<feature type="region of interest" description="Disordered" evidence="1">
    <location>
        <begin position="199"/>
        <end position="275"/>
    </location>
</feature>
<evidence type="ECO:0000313" key="3">
    <source>
        <dbReference type="EMBL" id="CAG5114407.1"/>
    </source>
</evidence>
<feature type="region of interest" description="Disordered" evidence="1">
    <location>
        <begin position="75"/>
        <end position="94"/>
    </location>
</feature>
<dbReference type="InterPro" id="IPR000608">
    <property type="entry name" value="UBC"/>
</dbReference>
<comment type="caution">
    <text evidence="3">The sequence shown here is derived from an EMBL/GenBank/DDBJ whole genome shotgun (WGS) entry which is preliminary data.</text>
</comment>
<evidence type="ECO:0000256" key="1">
    <source>
        <dbReference type="SAM" id="MobiDB-lite"/>
    </source>
</evidence>
<sequence length="772" mass="86481">MANSNSDNELEMEVIKEARLEKESTVEPQKSVDLKDSDEDSDEQDSDDDEDIITTGTVVKEADILIHPRGGCPIHPFRKTFKEKKSSRRMKSSAKNASATFATLRHQNAIIGPMQKYVIVMRTTRKTGYGDLFARNIKSEKRRKKICWQLNEISMSSGNGSKRERTTQAKGRRTTTKIQNQEAFTYQTHEAFEAYESTAPPAAGVTLNDTETLPDFSKTQPAKPKIQMKINFSKSLGQSSEQIDQDDNDGLTDPSAPKKKRPEEKSSEESPEKSIALARVRNASGKSGEYSDLPHTAVALPEDQLKPAGSGLSNSSLSHLQQWLASTKHNANLELKKAQENLKAIEAPGRSTAHFKKLSGIRFQRVYDEKEDASKKNEPKKFHTSIPFNYNQRGGGPPSRGFVDRGRGAPLGRGGIRFDIRGRGGGSNTSGGTSQGGFTFRGNNSREEEGRHQEAILDEEEGMDFLPAAAPDFLVIHRGGNHTKKKIVLDMEVLQILVEGLPLIQARTLVKEDEKTTGHKAITPVEVNEIICRRVIVAQIQLGTFRDLTKEESTAPWDDAAVLTQAPMISFCRTSISTVKSQRKNNGKIQNSIETFKQNCGERKENLSLFYLNGRRCSKATGKRGEAVEEKPLDLIWTEPDPANIQEWHYCFEGPKDTPYEGGFYHGVLKFPNEYPFKPPAIYMYTPNGRYKQNTRICTSFSDFHPESWQSTQTISTVLVGLLSFMTEECPNAIGGMQESKSERKKMARESGAFNKRNEKFCKLFPYLLERM</sequence>
<feature type="compositionally biased region" description="Acidic residues" evidence="1">
    <location>
        <begin position="36"/>
        <end position="52"/>
    </location>
</feature>
<feature type="compositionally biased region" description="Basic and acidic residues" evidence="1">
    <location>
        <begin position="261"/>
        <end position="272"/>
    </location>
</feature>
<dbReference type="Proteomes" id="UP001158576">
    <property type="component" value="Unassembled WGS sequence"/>
</dbReference>
<evidence type="ECO:0000313" key="4">
    <source>
        <dbReference type="Proteomes" id="UP001158576"/>
    </source>
</evidence>
<organism evidence="3 4">
    <name type="scientific">Oikopleura dioica</name>
    <name type="common">Tunicate</name>
    <dbReference type="NCBI Taxonomy" id="34765"/>
    <lineage>
        <taxon>Eukaryota</taxon>
        <taxon>Metazoa</taxon>
        <taxon>Chordata</taxon>
        <taxon>Tunicata</taxon>
        <taxon>Appendicularia</taxon>
        <taxon>Copelata</taxon>
        <taxon>Oikopleuridae</taxon>
        <taxon>Oikopleura</taxon>
    </lineage>
</organism>
<dbReference type="EMBL" id="CAJRAX010000006">
    <property type="protein sequence ID" value="CAG5114407.1"/>
    <property type="molecule type" value="Genomic_DNA"/>
</dbReference>
<feature type="compositionally biased region" description="Gly residues" evidence="1">
    <location>
        <begin position="423"/>
        <end position="435"/>
    </location>
</feature>
<feature type="compositionally biased region" description="Basic and acidic residues" evidence="1">
    <location>
        <begin position="13"/>
        <end position="35"/>
    </location>
</feature>
<feature type="domain" description="UBC core" evidence="2">
    <location>
        <begin position="616"/>
        <end position="767"/>
    </location>
</feature>
<accession>A0ABN7TCH5</accession>
<name>A0ABN7TCH5_OIKDI</name>